<keyword evidence="3" id="KW-1185">Reference proteome</keyword>
<comment type="caution">
    <text evidence="2">The sequence shown here is derived from an EMBL/GenBank/DDBJ whole genome shotgun (WGS) entry which is preliminary data.</text>
</comment>
<feature type="transmembrane region" description="Helical" evidence="1">
    <location>
        <begin position="123"/>
        <end position="143"/>
    </location>
</feature>
<dbReference type="InterPro" id="IPR021354">
    <property type="entry name" value="DUF2975"/>
</dbReference>
<evidence type="ECO:0000313" key="3">
    <source>
        <dbReference type="Proteomes" id="UP000004946"/>
    </source>
</evidence>
<name>E6K067_PARDN</name>
<accession>E6K067</accession>
<feature type="transmembrane region" description="Helical" evidence="1">
    <location>
        <begin position="48"/>
        <end position="69"/>
    </location>
</feature>
<dbReference type="HOGENOM" id="CLU_137354_1_0_11"/>
<gene>
    <name evidence="2" type="ORF">HMPREF0620_1184</name>
</gene>
<sequence>MNANPKTKVFRFLRVAIVVIAVLCLLFFFLVLPWAGQAIKAENPEFSWAFWPCLLYAWCVSIPIFLALWQSWRISGSLTEPLKAFTAGTCRRLRLIARLAYADAAIIFLGALLLAIPNAAQPFFGYVMVPLGILASLVIGVIFQALSHVTAQATGLRDESELTV</sequence>
<keyword evidence="1" id="KW-0812">Transmembrane</keyword>
<dbReference type="EMBL" id="AEON01000001">
    <property type="protein sequence ID" value="EFT84179.1"/>
    <property type="molecule type" value="Genomic_DNA"/>
</dbReference>
<protein>
    <recommendedName>
        <fullName evidence="4">DUF2975 domain-containing protein</fullName>
    </recommendedName>
</protein>
<feature type="transmembrane region" description="Helical" evidence="1">
    <location>
        <begin position="99"/>
        <end position="117"/>
    </location>
</feature>
<dbReference type="Pfam" id="PF11188">
    <property type="entry name" value="DUF2975"/>
    <property type="match status" value="1"/>
</dbReference>
<proteinExistence type="predicted"/>
<dbReference type="eggNOG" id="ENOG5030QYV">
    <property type="taxonomic scope" value="Bacteria"/>
</dbReference>
<reference evidence="2 3" key="1">
    <citation type="submission" date="2010-12" db="EMBL/GenBank/DDBJ databases">
        <authorList>
            <person name="Muzny D."/>
            <person name="Qin X."/>
            <person name="Buhay C."/>
            <person name="Dugan-Rocha S."/>
            <person name="Ding Y."/>
            <person name="Chen G."/>
            <person name="Hawes A."/>
            <person name="Holder M."/>
            <person name="Jhangiani S."/>
            <person name="Johnson A."/>
            <person name="Khan Z."/>
            <person name="Li Z."/>
            <person name="Liu W."/>
            <person name="Liu X."/>
            <person name="Perez L."/>
            <person name="Shen H."/>
            <person name="Wang Q."/>
            <person name="Watt J."/>
            <person name="Xi L."/>
            <person name="Xin Y."/>
            <person name="Zhou J."/>
            <person name="Deng J."/>
            <person name="Jiang H."/>
            <person name="Liu Y."/>
            <person name="Qu J."/>
            <person name="Song X.-Z."/>
            <person name="Zhang L."/>
            <person name="Villasana D."/>
            <person name="Johnson A."/>
            <person name="Liu J."/>
            <person name="Liyanage D."/>
            <person name="Lorensuhewa L."/>
            <person name="Robinson T."/>
            <person name="Song A."/>
            <person name="Song B.-B."/>
            <person name="Dinh H."/>
            <person name="Thornton R."/>
            <person name="Coyle M."/>
            <person name="Francisco L."/>
            <person name="Jackson L."/>
            <person name="Javaid M."/>
            <person name="Korchina V."/>
            <person name="Kovar C."/>
            <person name="Mata R."/>
            <person name="Mathew T."/>
            <person name="Ngo R."/>
            <person name="Nguyen L."/>
            <person name="Nguyen N."/>
            <person name="Okwuonu G."/>
            <person name="Ongeri F."/>
            <person name="Pham C."/>
            <person name="Simmons D."/>
            <person name="Wilczek-Boney K."/>
            <person name="Hale W."/>
            <person name="Jakkamsetti A."/>
            <person name="Pham P."/>
            <person name="Ruth R."/>
            <person name="San Lucas F."/>
            <person name="Warren J."/>
            <person name="Zhang J."/>
            <person name="Zhao Z."/>
            <person name="Zhou C."/>
            <person name="Zhu D."/>
            <person name="Lee S."/>
            <person name="Bess C."/>
            <person name="Blankenburg K."/>
            <person name="Forbes L."/>
            <person name="Fu Q."/>
            <person name="Gubbala S."/>
            <person name="Hirani K."/>
            <person name="Jayaseelan J.C."/>
            <person name="Lara F."/>
            <person name="Munidasa M."/>
            <person name="Palculict T."/>
            <person name="Patil S."/>
            <person name="Pu L.-L."/>
            <person name="Saada N."/>
            <person name="Tang L."/>
            <person name="Weissenberger G."/>
            <person name="Zhu Y."/>
            <person name="Hemphill L."/>
            <person name="Shang Y."/>
            <person name="Youmans B."/>
            <person name="Ayvaz T."/>
            <person name="Ross M."/>
            <person name="Santibanez J."/>
            <person name="Aqrawi P."/>
            <person name="Gross S."/>
            <person name="Joshi V."/>
            <person name="Fowler G."/>
            <person name="Nazareth L."/>
            <person name="Reid J."/>
            <person name="Worley K."/>
            <person name="Petrosino J."/>
            <person name="Highlander S."/>
            <person name="Gibbs R."/>
        </authorList>
    </citation>
    <scope>NUCLEOTIDE SEQUENCE [LARGE SCALE GENOMIC DNA]</scope>
    <source>
        <strain evidence="2 3">DSM 10105</strain>
    </source>
</reference>
<feature type="transmembrane region" description="Helical" evidence="1">
    <location>
        <begin position="12"/>
        <end position="36"/>
    </location>
</feature>
<evidence type="ECO:0000256" key="1">
    <source>
        <dbReference type="SAM" id="Phobius"/>
    </source>
</evidence>
<evidence type="ECO:0008006" key="4">
    <source>
        <dbReference type="Google" id="ProtNLM"/>
    </source>
</evidence>
<dbReference type="Proteomes" id="UP000004946">
    <property type="component" value="Chromosome"/>
</dbReference>
<organism evidence="2 3">
    <name type="scientific">Parascardovia denticolens DSM 10105 = JCM 12538</name>
    <dbReference type="NCBI Taxonomy" id="864564"/>
    <lineage>
        <taxon>Bacteria</taxon>
        <taxon>Bacillati</taxon>
        <taxon>Actinomycetota</taxon>
        <taxon>Actinomycetes</taxon>
        <taxon>Bifidobacteriales</taxon>
        <taxon>Bifidobacteriaceae</taxon>
        <taxon>Parascardovia</taxon>
    </lineage>
</organism>
<keyword evidence="1" id="KW-1133">Transmembrane helix</keyword>
<dbReference type="RefSeq" id="WP_006289846.1">
    <property type="nucleotide sequence ID" value="NZ_AP012333.1"/>
</dbReference>
<keyword evidence="1" id="KW-0472">Membrane</keyword>
<evidence type="ECO:0000313" key="2">
    <source>
        <dbReference type="EMBL" id="EFT84179.1"/>
    </source>
</evidence>
<dbReference type="AlphaFoldDB" id="E6K067"/>